<dbReference type="EMBL" id="JAANOU010000001">
    <property type="protein sequence ID" value="NIH78609.1"/>
    <property type="molecule type" value="Genomic_DNA"/>
</dbReference>
<reference evidence="2 3" key="1">
    <citation type="submission" date="2020-03" db="EMBL/GenBank/DDBJ databases">
        <title>Sequencing the genomes of 1000 actinobacteria strains.</title>
        <authorList>
            <person name="Klenk H.-P."/>
        </authorList>
    </citation>
    <scope>NUCLEOTIDE SEQUENCE [LARGE SCALE GENOMIC DNA]</scope>
    <source>
        <strain evidence="2 3">DSM 45668</strain>
    </source>
</reference>
<feature type="transmembrane region" description="Helical" evidence="1">
    <location>
        <begin position="119"/>
        <end position="138"/>
    </location>
</feature>
<protein>
    <submittedName>
        <fullName evidence="2">ABC-type Na+ efflux pump permease subunit</fullName>
    </submittedName>
</protein>
<evidence type="ECO:0000313" key="3">
    <source>
        <dbReference type="Proteomes" id="UP000754495"/>
    </source>
</evidence>
<gene>
    <name evidence="2" type="ORF">FHX46_001139</name>
</gene>
<keyword evidence="1" id="KW-1133">Transmembrane helix</keyword>
<proteinExistence type="predicted"/>
<comment type="caution">
    <text evidence="2">The sequence shown here is derived from an EMBL/GenBank/DDBJ whole genome shotgun (WGS) entry which is preliminary data.</text>
</comment>
<evidence type="ECO:0000256" key="1">
    <source>
        <dbReference type="SAM" id="Phobius"/>
    </source>
</evidence>
<feature type="transmembrane region" description="Helical" evidence="1">
    <location>
        <begin position="57"/>
        <end position="76"/>
    </location>
</feature>
<evidence type="ECO:0000313" key="2">
    <source>
        <dbReference type="EMBL" id="NIH78609.1"/>
    </source>
</evidence>
<dbReference type="Proteomes" id="UP000754495">
    <property type="component" value="Unassembled WGS sequence"/>
</dbReference>
<organism evidence="2 3">
    <name type="scientific">Amycolatopsis viridis</name>
    <dbReference type="NCBI Taxonomy" id="185678"/>
    <lineage>
        <taxon>Bacteria</taxon>
        <taxon>Bacillati</taxon>
        <taxon>Actinomycetota</taxon>
        <taxon>Actinomycetes</taxon>
        <taxon>Pseudonocardiales</taxon>
        <taxon>Pseudonocardiaceae</taxon>
        <taxon>Amycolatopsis</taxon>
    </lineage>
</organism>
<feature type="transmembrane region" description="Helical" evidence="1">
    <location>
        <begin position="20"/>
        <end position="45"/>
    </location>
</feature>
<accession>A0ABX0SPY9</accession>
<keyword evidence="1" id="KW-0472">Membrane</keyword>
<name>A0ABX0SPY9_9PSEU</name>
<keyword evidence="3" id="KW-1185">Reference proteome</keyword>
<keyword evidence="1" id="KW-0812">Transmembrane</keyword>
<feature type="transmembrane region" description="Helical" evidence="1">
    <location>
        <begin position="88"/>
        <end position="113"/>
    </location>
</feature>
<dbReference type="RefSeq" id="WP_313886037.1">
    <property type="nucleotide sequence ID" value="NZ_JAANOU010000001.1"/>
</dbReference>
<sequence>MTFPSPPEPAATSRGGGTGITAAILALLGGLFHLIGVAGGAVMLAGDDDLARGLLTFAAHLVLAATLVTGGVGLILPREFGRAATIAGSAAALAVYLLVLVLGAFGVYFLGLVDGDVPLVYIAVLCVPAVGTLVLASLPPTGRWVARGWS</sequence>